<organism evidence="1 2">
    <name type="scientific">Portunus trituberculatus</name>
    <name type="common">Swimming crab</name>
    <name type="synonym">Neptunus trituberculatus</name>
    <dbReference type="NCBI Taxonomy" id="210409"/>
    <lineage>
        <taxon>Eukaryota</taxon>
        <taxon>Metazoa</taxon>
        <taxon>Ecdysozoa</taxon>
        <taxon>Arthropoda</taxon>
        <taxon>Crustacea</taxon>
        <taxon>Multicrustacea</taxon>
        <taxon>Malacostraca</taxon>
        <taxon>Eumalacostraca</taxon>
        <taxon>Eucarida</taxon>
        <taxon>Decapoda</taxon>
        <taxon>Pleocyemata</taxon>
        <taxon>Brachyura</taxon>
        <taxon>Eubrachyura</taxon>
        <taxon>Portunoidea</taxon>
        <taxon>Portunidae</taxon>
        <taxon>Portuninae</taxon>
        <taxon>Portunus</taxon>
    </lineage>
</organism>
<gene>
    <name evidence="1" type="ORF">E2C01_004002</name>
</gene>
<sequence>MVPRYPAALNLKYPPLLVDASDDFEELYTRKGDPGASASYITVGGNAKETSCLKTHPLGNRYPEQGSPTFTWTMARIQTRVLGDPSAPKGQIPRGRCSEAVCPPACGTMGCQGRVQFLHGKCNEAASSLPGWHHGLSGQGPIPPWKVQRSSVLSPWMAPCHGRASGRQDLIPPWNVRRDCFLPGVKTRWRLPVQEPVS</sequence>
<dbReference type="AlphaFoldDB" id="A0A5B7CQC9"/>
<keyword evidence="2" id="KW-1185">Reference proteome</keyword>
<protein>
    <submittedName>
        <fullName evidence="1">Uncharacterized protein</fullName>
    </submittedName>
</protein>
<name>A0A5B7CQC9_PORTR</name>
<proteinExistence type="predicted"/>
<reference evidence="1 2" key="1">
    <citation type="submission" date="2019-05" db="EMBL/GenBank/DDBJ databases">
        <title>Another draft genome of Portunus trituberculatus and its Hox gene families provides insights of decapod evolution.</title>
        <authorList>
            <person name="Jeong J.-H."/>
            <person name="Song I."/>
            <person name="Kim S."/>
            <person name="Choi T."/>
            <person name="Kim D."/>
            <person name="Ryu S."/>
            <person name="Kim W."/>
        </authorList>
    </citation>
    <scope>NUCLEOTIDE SEQUENCE [LARGE SCALE GENOMIC DNA]</scope>
    <source>
        <tissue evidence="1">Muscle</tissue>
    </source>
</reference>
<comment type="caution">
    <text evidence="1">The sequence shown here is derived from an EMBL/GenBank/DDBJ whole genome shotgun (WGS) entry which is preliminary data.</text>
</comment>
<accession>A0A5B7CQC9</accession>
<evidence type="ECO:0000313" key="1">
    <source>
        <dbReference type="EMBL" id="MPC11338.1"/>
    </source>
</evidence>
<dbReference type="Proteomes" id="UP000324222">
    <property type="component" value="Unassembled WGS sequence"/>
</dbReference>
<evidence type="ECO:0000313" key="2">
    <source>
        <dbReference type="Proteomes" id="UP000324222"/>
    </source>
</evidence>
<dbReference type="EMBL" id="VSRR010000158">
    <property type="protein sequence ID" value="MPC11338.1"/>
    <property type="molecule type" value="Genomic_DNA"/>
</dbReference>